<evidence type="ECO:0000256" key="1">
    <source>
        <dbReference type="ARBA" id="ARBA00022614"/>
    </source>
</evidence>
<dbReference type="PANTHER" id="PTHR24373">
    <property type="entry name" value="SLIT RELATED LEUCINE-RICH REPEAT NEURONAL PROTEIN"/>
    <property type="match status" value="1"/>
</dbReference>
<dbReference type="HOGENOM" id="CLU_564510_0_0_1"/>
<dbReference type="AlphaFoldDB" id="R7TXI3"/>
<evidence type="ECO:0000313" key="7">
    <source>
        <dbReference type="Proteomes" id="UP000014760"/>
    </source>
</evidence>
<proteinExistence type="predicted"/>
<dbReference type="EMBL" id="KB309044">
    <property type="protein sequence ID" value="ELT95685.1"/>
    <property type="molecule type" value="Genomic_DNA"/>
</dbReference>
<dbReference type="PROSITE" id="PS51450">
    <property type="entry name" value="LRR"/>
    <property type="match status" value="1"/>
</dbReference>
<keyword evidence="1" id="KW-0433">Leucine-rich repeat</keyword>
<dbReference type="SMART" id="SM00369">
    <property type="entry name" value="LRR_TYP"/>
    <property type="match status" value="4"/>
</dbReference>
<dbReference type="SUPFAM" id="SSF52058">
    <property type="entry name" value="L domain-like"/>
    <property type="match status" value="2"/>
</dbReference>
<sequence length="541" mass="59339">MERLGLYCVFILVLQTAGLYGLCPEKCDCFQLPVLTVNCSNSGLREIPDLLGIEIRILDLSYNYITDLTPISAGLFQNATEIILDHNSIEVIPDSIFRGIRIHKLSIRNNRIRKLGTNSFKEFRGFNSSSILDLRVNPLELISGSAFAYAREIAVVISGTNLRIDPYAFYGVYDIPRIAIHDVESLDIQPGAFTNAENVRQMEMRKVHLNSIAAFTFQGITNIESFVFKNCVLRDIEAYAFASVHYASGAMNTQNEINQSDVIGGGAVSFEACEFDVLPSDTFRDTNVASISISRSAIGRIAAHFSRGLTSLLSVRLIGNSIRQLSAHALGSMVGLKELILQDNDIDRLPGYTFKGVQDIKVMKIQLSQDTSFMTNSFSGVHDVAHLAISGRGERVAFQEGTFSGLVGVQRMELVHLDIPELKEKSLQGMSRILKLRLASCRINVIRPGVFKGSSVDVLDMSDGNDISCDCAVLREIESVFMSASVECTDASGIKRMLNFGARQPPLGVTCPEASSLYTNAAVTSLQASWLLVALYACLSL</sequence>
<evidence type="ECO:0000256" key="3">
    <source>
        <dbReference type="ARBA" id="ARBA00022737"/>
    </source>
</evidence>
<feature type="signal peptide" evidence="4">
    <location>
        <begin position="1"/>
        <end position="21"/>
    </location>
</feature>
<reference evidence="5 7" key="2">
    <citation type="journal article" date="2013" name="Nature">
        <title>Insights into bilaterian evolution from three spiralian genomes.</title>
        <authorList>
            <person name="Simakov O."/>
            <person name="Marletaz F."/>
            <person name="Cho S.J."/>
            <person name="Edsinger-Gonzales E."/>
            <person name="Havlak P."/>
            <person name="Hellsten U."/>
            <person name="Kuo D.H."/>
            <person name="Larsson T."/>
            <person name="Lv J."/>
            <person name="Arendt D."/>
            <person name="Savage R."/>
            <person name="Osoegawa K."/>
            <person name="de Jong P."/>
            <person name="Grimwood J."/>
            <person name="Chapman J.A."/>
            <person name="Shapiro H."/>
            <person name="Aerts A."/>
            <person name="Otillar R.P."/>
            <person name="Terry A.Y."/>
            <person name="Boore J.L."/>
            <person name="Grigoriev I.V."/>
            <person name="Lindberg D.R."/>
            <person name="Seaver E.C."/>
            <person name="Weisblat D.A."/>
            <person name="Putnam N.H."/>
            <person name="Rokhsar D.S."/>
        </authorList>
    </citation>
    <scope>NUCLEOTIDE SEQUENCE</scope>
    <source>
        <strain evidence="5 7">I ESC-2004</strain>
    </source>
</reference>
<accession>R7TXI3</accession>
<evidence type="ECO:0000313" key="6">
    <source>
        <dbReference type="EnsemblMetazoa" id="CapteP222681"/>
    </source>
</evidence>
<evidence type="ECO:0008006" key="8">
    <source>
        <dbReference type="Google" id="ProtNLM"/>
    </source>
</evidence>
<keyword evidence="7" id="KW-1185">Reference proteome</keyword>
<dbReference type="PANTHER" id="PTHR24373:SF275">
    <property type="entry name" value="TIR DOMAIN-CONTAINING PROTEIN"/>
    <property type="match status" value="1"/>
</dbReference>
<dbReference type="Gene3D" id="3.80.10.10">
    <property type="entry name" value="Ribonuclease Inhibitor"/>
    <property type="match status" value="4"/>
</dbReference>
<dbReference type="OrthoDB" id="676979at2759"/>
<feature type="chain" id="PRO_5008787440" description="LRRCT domain-containing protein" evidence="4">
    <location>
        <begin position="22"/>
        <end position="541"/>
    </location>
</feature>
<keyword evidence="2 4" id="KW-0732">Signal</keyword>
<dbReference type="STRING" id="283909.R7TXI3"/>
<dbReference type="OMA" id="AFINIKH"/>
<dbReference type="EMBL" id="AMQN01002388">
    <property type="status" value="NOT_ANNOTATED_CDS"/>
    <property type="molecule type" value="Genomic_DNA"/>
</dbReference>
<keyword evidence="3" id="KW-0677">Repeat</keyword>
<dbReference type="Pfam" id="PF13855">
    <property type="entry name" value="LRR_8"/>
    <property type="match status" value="1"/>
</dbReference>
<gene>
    <name evidence="5" type="ORF">CAPTEDRAFT_222681</name>
</gene>
<evidence type="ECO:0000313" key="5">
    <source>
        <dbReference type="EMBL" id="ELT95685.1"/>
    </source>
</evidence>
<dbReference type="Proteomes" id="UP000014760">
    <property type="component" value="Unassembled WGS sequence"/>
</dbReference>
<dbReference type="EnsemblMetazoa" id="CapteT222681">
    <property type="protein sequence ID" value="CapteP222681"/>
    <property type="gene ID" value="CapteG222681"/>
</dbReference>
<dbReference type="InterPro" id="IPR032675">
    <property type="entry name" value="LRR_dom_sf"/>
</dbReference>
<dbReference type="InterPro" id="IPR001611">
    <property type="entry name" value="Leu-rich_rpt"/>
</dbReference>
<reference evidence="7" key="1">
    <citation type="submission" date="2012-12" db="EMBL/GenBank/DDBJ databases">
        <authorList>
            <person name="Hellsten U."/>
            <person name="Grimwood J."/>
            <person name="Chapman J.A."/>
            <person name="Shapiro H."/>
            <person name="Aerts A."/>
            <person name="Otillar R.P."/>
            <person name="Terry A.Y."/>
            <person name="Boore J.L."/>
            <person name="Simakov O."/>
            <person name="Marletaz F."/>
            <person name="Cho S.-J."/>
            <person name="Edsinger-Gonzales E."/>
            <person name="Havlak P."/>
            <person name="Kuo D.-H."/>
            <person name="Larsson T."/>
            <person name="Lv J."/>
            <person name="Arendt D."/>
            <person name="Savage R."/>
            <person name="Osoegawa K."/>
            <person name="de Jong P."/>
            <person name="Lindberg D.R."/>
            <person name="Seaver E.C."/>
            <person name="Weisblat D.A."/>
            <person name="Putnam N.H."/>
            <person name="Grigoriev I.V."/>
            <person name="Rokhsar D.S."/>
        </authorList>
    </citation>
    <scope>NUCLEOTIDE SEQUENCE</scope>
    <source>
        <strain evidence="7">I ESC-2004</strain>
    </source>
</reference>
<dbReference type="InterPro" id="IPR026906">
    <property type="entry name" value="LRR_5"/>
</dbReference>
<dbReference type="Pfam" id="PF13306">
    <property type="entry name" value="LRR_5"/>
    <property type="match status" value="1"/>
</dbReference>
<evidence type="ECO:0000256" key="2">
    <source>
        <dbReference type="ARBA" id="ARBA00022729"/>
    </source>
</evidence>
<organism evidence="5">
    <name type="scientific">Capitella teleta</name>
    <name type="common">Polychaete worm</name>
    <dbReference type="NCBI Taxonomy" id="283909"/>
    <lineage>
        <taxon>Eukaryota</taxon>
        <taxon>Metazoa</taxon>
        <taxon>Spiralia</taxon>
        <taxon>Lophotrochozoa</taxon>
        <taxon>Annelida</taxon>
        <taxon>Polychaeta</taxon>
        <taxon>Sedentaria</taxon>
        <taxon>Scolecida</taxon>
        <taxon>Capitellidae</taxon>
        <taxon>Capitella</taxon>
    </lineage>
</organism>
<dbReference type="InterPro" id="IPR003591">
    <property type="entry name" value="Leu-rich_rpt_typical-subtyp"/>
</dbReference>
<reference evidence="6" key="3">
    <citation type="submission" date="2015-06" db="UniProtKB">
        <authorList>
            <consortium name="EnsemblMetazoa"/>
        </authorList>
    </citation>
    <scope>IDENTIFICATION</scope>
</reference>
<evidence type="ECO:0000256" key="4">
    <source>
        <dbReference type="SAM" id="SignalP"/>
    </source>
</evidence>
<name>R7TXI3_CAPTE</name>
<protein>
    <recommendedName>
        <fullName evidence="8">LRRCT domain-containing protein</fullName>
    </recommendedName>
</protein>
<dbReference type="InterPro" id="IPR050328">
    <property type="entry name" value="Dev_Immune_Receptor"/>
</dbReference>